<dbReference type="AlphaFoldDB" id="A0AA38CPZ8"/>
<proteinExistence type="predicted"/>
<evidence type="ECO:0000259" key="4">
    <source>
        <dbReference type="PROSITE" id="PS51667"/>
    </source>
</evidence>
<organism evidence="5 6">
    <name type="scientific">Taxus chinensis</name>
    <name type="common">Chinese yew</name>
    <name type="synonym">Taxus wallichiana var. chinensis</name>
    <dbReference type="NCBI Taxonomy" id="29808"/>
    <lineage>
        <taxon>Eukaryota</taxon>
        <taxon>Viridiplantae</taxon>
        <taxon>Streptophyta</taxon>
        <taxon>Embryophyta</taxon>
        <taxon>Tracheophyta</taxon>
        <taxon>Spermatophyta</taxon>
        <taxon>Pinopsida</taxon>
        <taxon>Pinidae</taxon>
        <taxon>Conifers II</taxon>
        <taxon>Cupressales</taxon>
        <taxon>Taxaceae</taxon>
        <taxon>Taxus</taxon>
    </lineage>
</organism>
<sequence>MSNPWLNNSRWMKTNYNNSGGRDLSEQSEFESEMSNNDDGEYQWVLGKKMNSLREELQWWKIKCVKMEEGFKMEKERWKAECLGKQAEFNGMKDKLDQMGEDLEKSKAERGKMEDGFKTEKEKWTRLFLAKHGELNRMKDKLDKMGDDLEKSKVEREKLEIKSIRLDKLIKELEKLGMTGLVNEFDTHTLSVDKFNRSFRDSEGCSVSDSKEIDRLMDVGIDDKGKVREMTPQAEVFFGLSQKDEISQCNIDELKGCSVSDSEDIDRLMDVGIDDKGKVREVKPHAEDKISQCNIDELKDVGIQVKRKFTEANPQNEVSLTSFIQKDKISRCNNTDNEDIDRLKHLGMQVKGKLREMKFQGEISPTSVGQKDKLSYCNNTDNEDINGLKDVGIPIKGTITTQTENRIGETMLKQGFEDFDRWMGVEPDRKLRGAKNSPLILSKVDKISSSKHILEGTPIRPHNTYTIPLGERGGKTQEEEQEKSGEDAELQGVSEEVEIQVRCNRNDGKQWRCSFPALPGSPLCHKHYAQRQLSKNRKVECNWGNAKKPRSMSNITEGKPSLTIVAKQQQGEMKKCKSEDEEEDIYDSEEEPPKKKKSRLKEEEEEDPDYSPTVRRKQKYEKIELLPIGSVTLDTGHENFRKGSCSDSGNENFRKGAFLALGSDNFTADIRKWEQKDLVSRDGQMKLSTQVLFASFDQRSERAGGESACSALVTVIADWLHKNKNSMPTKARFDTLIREGSLEWRKLCQIQAYKQRFPDRHFDLETVLEAKVCPLSLAPDKSFVGFFQPEKMGDSFEFLRESMSFDNIWEEITNGTHAMEAENSGPKVYIVIWNDHFFLLKVEKEAYYIIDTLGERLFEGCNQAYILKFDKSTAVYQLPEEAKSSTTTQSISIDISKSNGNKLQQGNTKNRNTSPVEIADSNDVEGKLICKGKESCKEFIKGFWAALTLRELEIDIKRGLLGGIQPYQRLQIEFHFTVCSSSTSMELIAG</sequence>
<feature type="region of interest" description="Disordered" evidence="3">
    <location>
        <begin position="567"/>
        <end position="616"/>
    </location>
</feature>
<protein>
    <recommendedName>
        <fullName evidence="4">WRC domain-containing protein</fullName>
    </recommendedName>
</protein>
<name>A0AA38CPZ8_TAXCH</name>
<keyword evidence="2" id="KW-0175">Coiled coil</keyword>
<dbReference type="EMBL" id="JAHRHJ020000008">
    <property type="protein sequence ID" value="KAH9303841.1"/>
    <property type="molecule type" value="Genomic_DNA"/>
</dbReference>
<dbReference type="PANTHER" id="PTHR31182">
    <property type="entry name" value="C2 NT-TYPE DOMAIN-CONTAINING PROTEIN"/>
    <property type="match status" value="1"/>
</dbReference>
<evidence type="ECO:0000313" key="5">
    <source>
        <dbReference type="EMBL" id="KAH9303841.1"/>
    </source>
</evidence>
<evidence type="ECO:0000256" key="1">
    <source>
        <dbReference type="ARBA" id="ARBA00023242"/>
    </source>
</evidence>
<keyword evidence="6" id="KW-1185">Reference proteome</keyword>
<comment type="caution">
    <text evidence="5">The sequence shown here is derived from an EMBL/GenBank/DDBJ whole genome shotgun (WGS) entry which is preliminary data.</text>
</comment>
<evidence type="ECO:0000313" key="6">
    <source>
        <dbReference type="Proteomes" id="UP000824469"/>
    </source>
</evidence>
<feature type="region of interest" description="Disordered" evidence="3">
    <location>
        <begin position="455"/>
        <end position="492"/>
    </location>
</feature>
<dbReference type="PROSITE" id="PS51667">
    <property type="entry name" value="WRC"/>
    <property type="match status" value="1"/>
</dbReference>
<feature type="coiled-coil region" evidence="2">
    <location>
        <begin position="135"/>
        <end position="176"/>
    </location>
</feature>
<keyword evidence="1" id="KW-0539">Nucleus</keyword>
<dbReference type="InterPro" id="IPR014977">
    <property type="entry name" value="WRC_dom"/>
</dbReference>
<feature type="region of interest" description="Disordered" evidence="3">
    <location>
        <begin position="16"/>
        <end position="35"/>
    </location>
</feature>
<reference evidence="5 6" key="1">
    <citation type="journal article" date="2021" name="Nat. Plants">
        <title>The Taxus genome provides insights into paclitaxel biosynthesis.</title>
        <authorList>
            <person name="Xiong X."/>
            <person name="Gou J."/>
            <person name="Liao Q."/>
            <person name="Li Y."/>
            <person name="Zhou Q."/>
            <person name="Bi G."/>
            <person name="Li C."/>
            <person name="Du R."/>
            <person name="Wang X."/>
            <person name="Sun T."/>
            <person name="Guo L."/>
            <person name="Liang H."/>
            <person name="Lu P."/>
            <person name="Wu Y."/>
            <person name="Zhang Z."/>
            <person name="Ro D.K."/>
            <person name="Shang Y."/>
            <person name="Huang S."/>
            <person name="Yan J."/>
        </authorList>
    </citation>
    <scope>NUCLEOTIDE SEQUENCE [LARGE SCALE GENOMIC DNA]</scope>
    <source>
        <strain evidence="5">Ta-2019</strain>
    </source>
</reference>
<gene>
    <name evidence="5" type="ORF">KI387_008245</name>
</gene>
<feature type="compositionally biased region" description="Acidic residues" evidence="3">
    <location>
        <begin position="26"/>
        <end position="35"/>
    </location>
</feature>
<feature type="compositionally biased region" description="Basic and acidic residues" evidence="3">
    <location>
        <begin position="472"/>
        <end position="486"/>
    </location>
</feature>
<dbReference type="Pfam" id="PF08879">
    <property type="entry name" value="WRC"/>
    <property type="match status" value="1"/>
</dbReference>
<feature type="compositionally biased region" description="Acidic residues" evidence="3">
    <location>
        <begin position="579"/>
        <end position="590"/>
    </location>
</feature>
<evidence type="ECO:0000256" key="2">
    <source>
        <dbReference type="SAM" id="Coils"/>
    </source>
</evidence>
<dbReference type="Proteomes" id="UP000824469">
    <property type="component" value="Unassembled WGS sequence"/>
</dbReference>
<dbReference type="PANTHER" id="PTHR31182:SF21">
    <property type="entry name" value="C2 NT-TYPE DOMAIN-CONTAINING PROTEIN"/>
    <property type="match status" value="1"/>
</dbReference>
<feature type="domain" description="WRC" evidence="4">
    <location>
        <begin position="497"/>
        <end position="541"/>
    </location>
</feature>
<accession>A0AA38CPZ8</accession>
<evidence type="ECO:0000256" key="3">
    <source>
        <dbReference type="SAM" id="MobiDB-lite"/>
    </source>
</evidence>